<feature type="region of interest" description="Disordered" evidence="5">
    <location>
        <begin position="28"/>
        <end position="48"/>
    </location>
</feature>
<protein>
    <submittedName>
        <fullName evidence="7">DEMETER-like DNA glycosylase</fullName>
    </submittedName>
</protein>
<comment type="caution">
    <text evidence="7">The sequence shown here is derived from an EMBL/GenBank/DDBJ whole genome shotgun (WGS) entry which is preliminary data.</text>
</comment>
<dbReference type="Proteomes" id="UP001567538">
    <property type="component" value="Unassembled WGS sequence"/>
</dbReference>
<dbReference type="PANTHER" id="PTHR46213">
    <property type="entry name" value="TRANSCRIPTIONAL ACTIVATOR DEMETER"/>
    <property type="match status" value="1"/>
</dbReference>
<gene>
    <name evidence="7" type="ORF">AAHA92_29168</name>
</gene>
<keyword evidence="4" id="KW-0411">Iron-sulfur</keyword>
<dbReference type="GO" id="GO:0046872">
    <property type="term" value="F:metal ion binding"/>
    <property type="evidence" value="ECO:0007669"/>
    <property type="project" value="UniProtKB-KW"/>
</dbReference>
<dbReference type="SUPFAM" id="SSF48150">
    <property type="entry name" value="DNA-glycosylase"/>
    <property type="match status" value="1"/>
</dbReference>
<evidence type="ECO:0000256" key="4">
    <source>
        <dbReference type="ARBA" id="ARBA00023014"/>
    </source>
</evidence>
<evidence type="ECO:0000313" key="8">
    <source>
        <dbReference type="Proteomes" id="UP001567538"/>
    </source>
</evidence>
<dbReference type="Pfam" id="PF15628">
    <property type="entry name" value="RRM_DME"/>
    <property type="match status" value="1"/>
</dbReference>
<reference evidence="7 8" key="1">
    <citation type="submission" date="2024-06" db="EMBL/GenBank/DDBJ databases">
        <title>A chromosome level genome sequence of Diviner's sage (Salvia divinorum).</title>
        <authorList>
            <person name="Ford S.A."/>
            <person name="Ro D.-K."/>
            <person name="Ness R.W."/>
            <person name="Phillips M.A."/>
        </authorList>
    </citation>
    <scope>NUCLEOTIDE SEQUENCE [LARGE SCALE GENOMIC DNA]</scope>
    <source>
        <strain evidence="7">SAF-2024a</strain>
        <tissue evidence="7">Leaf</tissue>
    </source>
</reference>
<dbReference type="Gene3D" id="1.10.1670.10">
    <property type="entry name" value="Helix-hairpin-Helix base-excision DNA repair enzymes (C-terminal)"/>
    <property type="match status" value="1"/>
</dbReference>
<accession>A0ABD1FXH0</accession>
<proteinExistence type="predicted"/>
<dbReference type="EMBL" id="JBEAFC010000011">
    <property type="protein sequence ID" value="KAL1536532.1"/>
    <property type="molecule type" value="Genomic_DNA"/>
</dbReference>
<evidence type="ECO:0000256" key="3">
    <source>
        <dbReference type="ARBA" id="ARBA00023004"/>
    </source>
</evidence>
<evidence type="ECO:0000313" key="7">
    <source>
        <dbReference type="EMBL" id="KAL1536532.1"/>
    </source>
</evidence>
<dbReference type="InterPro" id="IPR023170">
    <property type="entry name" value="HhH_base_excis_C"/>
</dbReference>
<sequence>MKKMEEMPKWPESCKTNNITLTYRRHHWRHKRETENRNEQGDEKGEVSGLEDVQVISSSISAISPVSLFGYVSTTPKPSSFWDVPAPATPDIVARYGKASATDANECSHSKKRTCCRSLNLDTRNLKRKARTDFMFDDLKTSEKEYEAKDIGRPRTVLVYRRRHAKNLVQKKAENGTQNRLISAITALPNELKGPNKRVKKKLAKTVIEISNTDGILRATECNGESDEKEERDLKEESVDGQIKLFLSRLNHIQGERKFSEWKGSVMDSIVGAFLAQNVNDAISSPAFMSLAAKFPRDAASVVLNMNGKKNNTAGSKSMQKEYKILRMRTKKKHNPALLNDMKDCHSKYQKEKKMSETLDAVDWDSVRTAKVKEISKAIHMRGMSNHLAERIKDCLEQLVKNFGSTDMEWIRDVPPLKAKEYLLSIYGLGLKSVECIRLLTLRHKAFPIDRNAGRVVLRLGWYHLINEHPKLVPQRKGKWTPKMNLIQMYLWPHLSHLKWSILYELHCQLITFGKVFCTEKNPNCYECPMRAECTHFASVEASACSTEVKSKGRREMDIEDHGLIRPQTRLCASETASIRVVKKRKNSLRTEHQVYVLPSGHYLLAKLESIQLGLGDLCPYLLAVWTRENLEKDGCIPDEDAVYGTLLIPARAATGGTFPLNGTFFQSNEVFADDESSAVPIKVPRASLTDLPSTTLYCGNSASSICKGMTCTEVRKCYKSGFTCFRGFNLKTREPKPLPAKFHNRAPCKAGKPRGVIT</sequence>
<keyword evidence="8" id="KW-1185">Reference proteome</keyword>
<feature type="compositionally biased region" description="Basic and acidic residues" evidence="5">
    <location>
        <begin position="32"/>
        <end position="46"/>
    </location>
</feature>
<dbReference type="InterPro" id="IPR044811">
    <property type="entry name" value="DME/ROS1"/>
</dbReference>
<dbReference type="InterPro" id="IPR011257">
    <property type="entry name" value="DNA_glycosylase"/>
</dbReference>
<organism evidence="7 8">
    <name type="scientific">Salvia divinorum</name>
    <name type="common">Maria pastora</name>
    <name type="synonym">Diviner's sage</name>
    <dbReference type="NCBI Taxonomy" id="28513"/>
    <lineage>
        <taxon>Eukaryota</taxon>
        <taxon>Viridiplantae</taxon>
        <taxon>Streptophyta</taxon>
        <taxon>Embryophyta</taxon>
        <taxon>Tracheophyta</taxon>
        <taxon>Spermatophyta</taxon>
        <taxon>Magnoliopsida</taxon>
        <taxon>eudicotyledons</taxon>
        <taxon>Gunneridae</taxon>
        <taxon>Pentapetalae</taxon>
        <taxon>asterids</taxon>
        <taxon>lamiids</taxon>
        <taxon>Lamiales</taxon>
        <taxon>Lamiaceae</taxon>
        <taxon>Nepetoideae</taxon>
        <taxon>Mentheae</taxon>
        <taxon>Salviinae</taxon>
        <taxon>Salvia</taxon>
        <taxon>Salvia subgen. Calosphace</taxon>
    </lineage>
</organism>
<evidence type="ECO:0000259" key="6">
    <source>
        <dbReference type="Pfam" id="PF15628"/>
    </source>
</evidence>
<keyword evidence="3" id="KW-0408">Iron</keyword>
<comment type="cofactor">
    <cofactor evidence="1">
        <name>[4Fe-4S] cluster</name>
        <dbReference type="ChEBI" id="CHEBI:49883"/>
    </cofactor>
</comment>
<feature type="domain" description="Demeter RRM-fold" evidence="6">
    <location>
        <begin position="645"/>
        <end position="745"/>
    </location>
</feature>
<dbReference type="PANTHER" id="PTHR46213:SF13">
    <property type="entry name" value="DEMETER-LIKE PROTEIN 2-RELATED"/>
    <property type="match status" value="1"/>
</dbReference>
<keyword evidence="2" id="KW-0479">Metal-binding</keyword>
<evidence type="ECO:0000256" key="5">
    <source>
        <dbReference type="SAM" id="MobiDB-lite"/>
    </source>
</evidence>
<dbReference type="InterPro" id="IPR028925">
    <property type="entry name" value="RRM_DME"/>
</dbReference>
<evidence type="ECO:0000256" key="2">
    <source>
        <dbReference type="ARBA" id="ARBA00022723"/>
    </source>
</evidence>
<name>A0ABD1FXH0_SALDI</name>
<dbReference type="AlphaFoldDB" id="A0ABD1FXH0"/>
<evidence type="ECO:0000256" key="1">
    <source>
        <dbReference type="ARBA" id="ARBA00001966"/>
    </source>
</evidence>
<dbReference type="GO" id="GO:0051536">
    <property type="term" value="F:iron-sulfur cluster binding"/>
    <property type="evidence" value="ECO:0007669"/>
    <property type="project" value="UniProtKB-KW"/>
</dbReference>